<evidence type="ECO:0000256" key="9">
    <source>
        <dbReference type="SAM" id="SignalP"/>
    </source>
</evidence>
<keyword evidence="12" id="KW-1185">Reference proteome</keyword>
<dbReference type="Gene3D" id="1.25.40.880">
    <property type="entry name" value="Alkyl sulfatase, dimerisation domain"/>
    <property type="match status" value="1"/>
</dbReference>
<dbReference type="FunFam" id="1.25.40.880:FF:000001">
    <property type="entry name" value="SDS hydrolase SdsA1"/>
    <property type="match status" value="1"/>
</dbReference>
<dbReference type="Gene3D" id="3.60.15.30">
    <property type="entry name" value="Metallo-beta-lactamase domain"/>
    <property type="match status" value="1"/>
</dbReference>
<keyword evidence="3" id="KW-0378">Hydrolase</keyword>
<feature type="chain" id="PRO_5006911389" description="Linear primary-alkylsulfatase" evidence="9">
    <location>
        <begin position="25"/>
        <end position="660"/>
    </location>
</feature>
<dbReference type="InterPro" id="IPR036527">
    <property type="entry name" value="SCP2_sterol-bd_dom_sf"/>
</dbReference>
<dbReference type="PANTHER" id="PTHR43223:SF1">
    <property type="entry name" value="ALKYL_ARYL-SULFATASE BDS1"/>
    <property type="match status" value="1"/>
</dbReference>
<organism evidence="11 12">
    <name type="scientific">Legionella bozemanae</name>
    <name type="common">Fluoribacter bozemanae</name>
    <dbReference type="NCBI Taxonomy" id="447"/>
    <lineage>
        <taxon>Bacteria</taxon>
        <taxon>Pseudomonadati</taxon>
        <taxon>Pseudomonadota</taxon>
        <taxon>Gammaproteobacteria</taxon>
        <taxon>Legionellales</taxon>
        <taxon>Legionellaceae</taxon>
        <taxon>Legionella</taxon>
    </lineage>
</organism>
<dbReference type="PANTHER" id="PTHR43223">
    <property type="entry name" value="ALKYL/ARYL-SULFATASE"/>
    <property type="match status" value="1"/>
</dbReference>
<dbReference type="SUPFAM" id="SSF55718">
    <property type="entry name" value="SCP-like"/>
    <property type="match status" value="1"/>
</dbReference>
<proteinExistence type="inferred from homology"/>
<dbReference type="RefSeq" id="WP_058458440.1">
    <property type="nucleotide sequence ID" value="NZ_CAAAIY010000011.1"/>
</dbReference>
<sequence length="660" mass="73682">MKIKKLALSILAASSVFFLNTSSASEPPKEASSVTQNLNNKLLKELPFNDKESFNNASKGFIAPLPNDGVIKNANGNIIWNLSNFSFIKEGSPSPATVNPSLWRQSQLVKMGGLFKVNEHVYQVRTADLSNITFIEGPQGIVIVDPLISTETAKASLALYFKYRPKQPIVAVIYTHSHVDHYGGVKGVVTEEDVKAGKVKIVAPVGFTEAAVAENVMAGNAMSRRASYMYGNLLPMSPTGQVGAGLGMTTSSGTVSLIPPTDLIQDNQQHLNLAGLNFIFYMAPDSEAPSEMFFYIPEYHALCTAEDATHTLHNTYSLRGAKIRDPLAWSKYLNEVLYLWGNDVQVLFAPHHWPVWEKDNIVTHLKLQRDMYRFINDQTLHYANQGFTMDEIAEKVNLPDTLSHYWSNRGYYGTMNHNTKATYVKYLGWFNGNPATLHPLLPVEASKKYVDYMGGAAKIMEQARKDYEQGNYRWVAEVMNHVVFADPNNQEARNLEADALEQLGYQAESGPWRNFYLSGAKELRNGVQKVATPDTASPDTIRAMSTDLFFDYLGVKLNGEKAANTVLTLNFVFPDINEKYVVELNNGSLHHIKGYQSDKVDASITMDRETLNQIILKQKTVESTLANNELKVTGNKESLNQLLGLMDNFDFWFNIVTPNS</sequence>
<dbReference type="GO" id="GO:0030288">
    <property type="term" value="C:outer membrane-bounded periplasmic space"/>
    <property type="evidence" value="ECO:0007669"/>
    <property type="project" value="TreeGrafter"/>
</dbReference>
<keyword evidence="2" id="KW-0479">Metal-binding</keyword>
<comment type="similarity">
    <text evidence="5">Belongs to the metallo-beta-lactamase superfamily. Type III sulfatase family.</text>
</comment>
<protein>
    <recommendedName>
        <fullName evidence="7">Linear primary-alkylsulfatase</fullName>
        <ecNumber evidence="6">3.1.6.21</ecNumber>
    </recommendedName>
    <alternativeName>
        <fullName evidence="8">Type III linear primary-alkylsulfatase</fullName>
    </alternativeName>
</protein>
<dbReference type="SUPFAM" id="SSF56281">
    <property type="entry name" value="Metallo-hydrolase/oxidoreductase"/>
    <property type="match status" value="1"/>
</dbReference>
<evidence type="ECO:0000256" key="5">
    <source>
        <dbReference type="ARBA" id="ARBA00033751"/>
    </source>
</evidence>
<dbReference type="InterPro" id="IPR052195">
    <property type="entry name" value="Bact_Alkyl/Aryl-Sulfatase"/>
</dbReference>
<dbReference type="OrthoDB" id="9815874at2"/>
<dbReference type="InterPro" id="IPR038536">
    <property type="entry name" value="Alkyl/aryl-sulf_dimr_sf"/>
</dbReference>
<gene>
    <name evidence="11" type="ORF">Lboz_0751</name>
</gene>
<dbReference type="Pfam" id="PF14864">
    <property type="entry name" value="Alkyl_sulf_C"/>
    <property type="match status" value="1"/>
</dbReference>
<keyword evidence="9" id="KW-0732">Signal</keyword>
<evidence type="ECO:0000256" key="7">
    <source>
        <dbReference type="ARBA" id="ARBA00068034"/>
    </source>
</evidence>
<dbReference type="EMBL" id="LNXU01000007">
    <property type="protein sequence ID" value="KTC75923.1"/>
    <property type="molecule type" value="Genomic_DNA"/>
</dbReference>
<dbReference type="GO" id="GO:0018909">
    <property type="term" value="P:dodecyl sulfate metabolic process"/>
    <property type="evidence" value="ECO:0007669"/>
    <property type="project" value="InterPro"/>
</dbReference>
<dbReference type="InterPro" id="IPR029229">
    <property type="entry name" value="Alkyl_sulf_C"/>
</dbReference>
<evidence type="ECO:0000259" key="10">
    <source>
        <dbReference type="SMART" id="SM00849"/>
    </source>
</evidence>
<accession>A0A0W0RXR0</accession>
<dbReference type="Pfam" id="PF14863">
    <property type="entry name" value="Alkyl_sulf_dimr"/>
    <property type="match status" value="1"/>
</dbReference>
<comment type="cofactor">
    <cofactor evidence="1">
        <name>Zn(2+)</name>
        <dbReference type="ChEBI" id="CHEBI:29105"/>
    </cofactor>
</comment>
<evidence type="ECO:0000313" key="12">
    <source>
        <dbReference type="Proteomes" id="UP000054695"/>
    </source>
</evidence>
<comment type="caution">
    <text evidence="11">The sequence shown here is derived from an EMBL/GenBank/DDBJ whole genome shotgun (WGS) entry which is preliminary data.</text>
</comment>
<dbReference type="InterPro" id="IPR001279">
    <property type="entry name" value="Metallo-B-lactamas"/>
</dbReference>
<evidence type="ECO:0000256" key="6">
    <source>
        <dbReference type="ARBA" id="ARBA00066568"/>
    </source>
</evidence>
<evidence type="ECO:0000313" key="11">
    <source>
        <dbReference type="EMBL" id="KTC75923.1"/>
    </source>
</evidence>
<dbReference type="GO" id="GO:0046983">
    <property type="term" value="F:protein dimerization activity"/>
    <property type="evidence" value="ECO:0007669"/>
    <property type="project" value="InterPro"/>
</dbReference>
<dbReference type="InterPro" id="IPR044097">
    <property type="entry name" value="Bds1/SdsA1_MBL-fold"/>
</dbReference>
<dbReference type="Pfam" id="PF00753">
    <property type="entry name" value="Lactamase_B"/>
    <property type="match status" value="1"/>
</dbReference>
<dbReference type="InterPro" id="IPR036866">
    <property type="entry name" value="RibonucZ/Hydroxyglut_hydro"/>
</dbReference>
<name>A0A0W0RXR0_LEGBO</name>
<dbReference type="Gene3D" id="3.30.1050.10">
    <property type="entry name" value="SCP2 sterol-binding domain"/>
    <property type="match status" value="1"/>
</dbReference>
<evidence type="ECO:0000256" key="1">
    <source>
        <dbReference type="ARBA" id="ARBA00001947"/>
    </source>
</evidence>
<feature type="domain" description="Metallo-beta-lactamase" evidence="10">
    <location>
        <begin position="129"/>
        <end position="351"/>
    </location>
</feature>
<dbReference type="GO" id="GO:0018741">
    <property type="term" value="F:linear primary-alkylsulfatase activity"/>
    <property type="evidence" value="ECO:0007669"/>
    <property type="project" value="UniProtKB-EC"/>
</dbReference>
<dbReference type="InterPro" id="IPR029228">
    <property type="entry name" value="Alkyl_sulf_dimr"/>
</dbReference>
<dbReference type="PATRIC" id="fig|447.4.peg.810"/>
<evidence type="ECO:0000256" key="2">
    <source>
        <dbReference type="ARBA" id="ARBA00022723"/>
    </source>
</evidence>
<dbReference type="SMART" id="SM00849">
    <property type="entry name" value="Lactamase_B"/>
    <property type="match status" value="1"/>
</dbReference>
<dbReference type="CDD" id="cd07710">
    <property type="entry name" value="arylsulfatase_Sdsa1-like_MBL-fold"/>
    <property type="match status" value="1"/>
</dbReference>
<evidence type="ECO:0000256" key="3">
    <source>
        <dbReference type="ARBA" id="ARBA00022801"/>
    </source>
</evidence>
<feature type="signal peptide" evidence="9">
    <location>
        <begin position="1"/>
        <end position="24"/>
    </location>
</feature>
<keyword evidence="4" id="KW-0862">Zinc</keyword>
<evidence type="ECO:0000256" key="8">
    <source>
        <dbReference type="ARBA" id="ARBA00075789"/>
    </source>
</evidence>
<dbReference type="Proteomes" id="UP000054695">
    <property type="component" value="Unassembled WGS sequence"/>
</dbReference>
<dbReference type="EC" id="3.1.6.21" evidence="6"/>
<evidence type="ECO:0000256" key="4">
    <source>
        <dbReference type="ARBA" id="ARBA00022833"/>
    </source>
</evidence>
<dbReference type="GO" id="GO:0046872">
    <property type="term" value="F:metal ion binding"/>
    <property type="evidence" value="ECO:0007669"/>
    <property type="project" value="UniProtKB-KW"/>
</dbReference>
<reference evidence="11 12" key="1">
    <citation type="submission" date="2015-11" db="EMBL/GenBank/DDBJ databases">
        <title>Genomic analysis of 38 Legionella species identifies large and diverse effector repertoires.</title>
        <authorList>
            <person name="Burstein D."/>
            <person name="Amaro F."/>
            <person name="Zusman T."/>
            <person name="Lifshitz Z."/>
            <person name="Cohen O."/>
            <person name="Gilbert J.A."/>
            <person name="Pupko T."/>
            <person name="Shuman H.A."/>
            <person name="Segal G."/>
        </authorList>
    </citation>
    <scope>NUCLEOTIDE SEQUENCE [LARGE SCALE GENOMIC DNA]</scope>
    <source>
        <strain evidence="11 12">WIGA</strain>
    </source>
</reference>
<dbReference type="AlphaFoldDB" id="A0A0W0RXR0"/>
<dbReference type="FunFam" id="3.60.15.30:FF:000001">
    <property type="entry name" value="Alkyl/aryl-sulfatase BDS1"/>
    <property type="match status" value="1"/>
</dbReference>